<keyword evidence="3" id="KW-1185">Reference proteome</keyword>
<dbReference type="EMBL" id="CM016555">
    <property type="protein sequence ID" value="TKW22651.1"/>
    <property type="molecule type" value="Genomic_DNA"/>
</dbReference>
<proteinExistence type="predicted"/>
<dbReference type="Gramene" id="TKW22651">
    <property type="protein sequence ID" value="TKW22651"/>
    <property type="gene ID" value="SEVIR_4G242602v2"/>
</dbReference>
<evidence type="ECO:0000313" key="2">
    <source>
        <dbReference type="EMBL" id="TKW22651.1"/>
    </source>
</evidence>
<evidence type="ECO:0000313" key="3">
    <source>
        <dbReference type="Proteomes" id="UP000298652"/>
    </source>
</evidence>
<gene>
    <name evidence="2" type="ORF">SEVIR_4G242602v2</name>
</gene>
<sequence length="101" mass="10696">MPIYSLGPKNITTTQKLLRTSPAHNGCNANEPASQRRAASGGAGRRAEDGGAAAVVGPLAERPTLLPLRLGSLVLGANDLRNEGTKLINQMRIFEEPRAHD</sequence>
<protein>
    <submittedName>
        <fullName evidence="2">Uncharacterized protein</fullName>
    </submittedName>
</protein>
<evidence type="ECO:0000256" key="1">
    <source>
        <dbReference type="SAM" id="MobiDB-lite"/>
    </source>
</evidence>
<organism evidence="2 3">
    <name type="scientific">Setaria viridis</name>
    <name type="common">Green bristlegrass</name>
    <name type="synonym">Setaria italica subsp. viridis</name>
    <dbReference type="NCBI Taxonomy" id="4556"/>
    <lineage>
        <taxon>Eukaryota</taxon>
        <taxon>Viridiplantae</taxon>
        <taxon>Streptophyta</taxon>
        <taxon>Embryophyta</taxon>
        <taxon>Tracheophyta</taxon>
        <taxon>Spermatophyta</taxon>
        <taxon>Magnoliopsida</taxon>
        <taxon>Liliopsida</taxon>
        <taxon>Poales</taxon>
        <taxon>Poaceae</taxon>
        <taxon>PACMAD clade</taxon>
        <taxon>Panicoideae</taxon>
        <taxon>Panicodae</taxon>
        <taxon>Paniceae</taxon>
        <taxon>Cenchrinae</taxon>
        <taxon>Setaria</taxon>
    </lineage>
</organism>
<dbReference type="Proteomes" id="UP000298652">
    <property type="component" value="Chromosome 4"/>
</dbReference>
<feature type="region of interest" description="Disordered" evidence="1">
    <location>
        <begin position="21"/>
        <end position="51"/>
    </location>
</feature>
<accession>A0A4U6V0T9</accession>
<dbReference type="AlphaFoldDB" id="A0A4U6V0T9"/>
<reference evidence="2" key="1">
    <citation type="submission" date="2019-03" db="EMBL/GenBank/DDBJ databases">
        <title>WGS assembly of Setaria viridis.</title>
        <authorList>
            <person name="Huang P."/>
            <person name="Jenkins J."/>
            <person name="Grimwood J."/>
            <person name="Barry K."/>
            <person name="Healey A."/>
            <person name="Mamidi S."/>
            <person name="Sreedasyam A."/>
            <person name="Shu S."/>
            <person name="Feldman M."/>
            <person name="Wu J."/>
            <person name="Yu Y."/>
            <person name="Chen C."/>
            <person name="Johnson J."/>
            <person name="Rokhsar D."/>
            <person name="Baxter I."/>
            <person name="Schmutz J."/>
            <person name="Brutnell T."/>
            <person name="Kellogg E."/>
        </authorList>
    </citation>
    <scope>NUCLEOTIDE SEQUENCE [LARGE SCALE GENOMIC DNA]</scope>
</reference>
<name>A0A4U6V0T9_SETVI</name>